<dbReference type="InterPro" id="IPR025877">
    <property type="entry name" value="MobA-like_NTP_Trfase"/>
</dbReference>
<organism evidence="3 4">
    <name type="scientific">Thalassospira lucentensis</name>
    <dbReference type="NCBI Taxonomy" id="168935"/>
    <lineage>
        <taxon>Bacteria</taxon>
        <taxon>Pseudomonadati</taxon>
        <taxon>Pseudomonadota</taxon>
        <taxon>Alphaproteobacteria</taxon>
        <taxon>Rhodospirillales</taxon>
        <taxon>Thalassospiraceae</taxon>
        <taxon>Thalassospira</taxon>
    </lineage>
</organism>
<evidence type="ECO:0000313" key="4">
    <source>
        <dbReference type="Proteomes" id="UP000076335"/>
    </source>
</evidence>
<dbReference type="Gene3D" id="3.90.550.10">
    <property type="entry name" value="Spore Coat Polysaccharide Biosynthesis Protein SpsA, Chain A"/>
    <property type="match status" value="1"/>
</dbReference>
<feature type="domain" description="MobA-like NTP transferase" evidence="2">
    <location>
        <begin position="6"/>
        <end position="164"/>
    </location>
</feature>
<dbReference type="Proteomes" id="UP000076335">
    <property type="component" value="Unassembled WGS sequence"/>
</dbReference>
<sequence length="197" mass="21066">MMKIAGLILAAGESTRFGGRKQLADIDGKPMLEHAIDQLRPIFNDDLYVVLGAFRDEILSVIGNRAKTITNDNWQFGMGSSIAAGIAGICAAGTYDGVLIALADQIGLTGNDYQKLLNAFDGSHVIASRYKEMNGVPALFPAAYFPELSKVDGARGAQQVLNSSSHDISAIAMPNAAFDIDTQDDLKLFANRLFEPG</sequence>
<dbReference type="CDD" id="cd04182">
    <property type="entry name" value="GT_2_like_f"/>
    <property type="match status" value="1"/>
</dbReference>
<dbReference type="OrthoDB" id="9779263at2"/>
<dbReference type="Pfam" id="PF12804">
    <property type="entry name" value="NTP_transf_3"/>
    <property type="match status" value="1"/>
</dbReference>
<dbReference type="EMBL" id="LPVY01000011">
    <property type="protein sequence ID" value="KZB64795.1"/>
    <property type="molecule type" value="Genomic_DNA"/>
</dbReference>
<dbReference type="RefSeq" id="WP_062951505.1">
    <property type="nucleotide sequence ID" value="NZ_LPVY01000011.1"/>
</dbReference>
<proteinExistence type="predicted"/>
<gene>
    <name evidence="3" type="ORF">AUP42_18230</name>
</gene>
<reference evidence="3 4" key="1">
    <citation type="submission" date="2015-12" db="EMBL/GenBank/DDBJ databases">
        <title>Genome sequence of Thalassospira lucentensis MCCC 1A02072.</title>
        <authorList>
            <person name="Lu L."/>
            <person name="Lai Q."/>
            <person name="Shao Z."/>
            <person name="Qian P."/>
        </authorList>
    </citation>
    <scope>NUCLEOTIDE SEQUENCE [LARGE SCALE GENOMIC DNA]</scope>
    <source>
        <strain evidence="3 4">MCCC 1A02072</strain>
    </source>
</reference>
<evidence type="ECO:0000313" key="3">
    <source>
        <dbReference type="EMBL" id="KZB64795.1"/>
    </source>
</evidence>
<protein>
    <recommendedName>
        <fullName evidence="2">MobA-like NTP transferase domain-containing protein</fullName>
    </recommendedName>
</protein>
<comment type="caution">
    <text evidence="3">The sequence shown here is derived from an EMBL/GenBank/DDBJ whole genome shotgun (WGS) entry which is preliminary data.</text>
</comment>
<dbReference type="PANTHER" id="PTHR43777:SF1">
    <property type="entry name" value="MOLYBDENUM COFACTOR CYTIDYLYLTRANSFERASE"/>
    <property type="match status" value="1"/>
</dbReference>
<dbReference type="PANTHER" id="PTHR43777">
    <property type="entry name" value="MOLYBDENUM COFACTOR CYTIDYLYLTRANSFERASE"/>
    <property type="match status" value="1"/>
</dbReference>
<dbReference type="GO" id="GO:0016779">
    <property type="term" value="F:nucleotidyltransferase activity"/>
    <property type="evidence" value="ECO:0007669"/>
    <property type="project" value="UniProtKB-ARBA"/>
</dbReference>
<keyword evidence="1" id="KW-0460">Magnesium</keyword>
<evidence type="ECO:0000259" key="2">
    <source>
        <dbReference type="Pfam" id="PF12804"/>
    </source>
</evidence>
<evidence type="ECO:0000256" key="1">
    <source>
        <dbReference type="ARBA" id="ARBA00022842"/>
    </source>
</evidence>
<dbReference type="AlphaFoldDB" id="A0A154L6C5"/>
<accession>A0A154L6C5</accession>
<dbReference type="InterPro" id="IPR029044">
    <property type="entry name" value="Nucleotide-diphossugar_trans"/>
</dbReference>
<dbReference type="SUPFAM" id="SSF53448">
    <property type="entry name" value="Nucleotide-diphospho-sugar transferases"/>
    <property type="match status" value="1"/>
</dbReference>
<name>A0A154L6C5_9PROT</name>